<gene>
    <name evidence="5" type="ORF">CMC5_056200</name>
</gene>
<evidence type="ECO:0000259" key="4">
    <source>
        <dbReference type="Pfam" id="PF13458"/>
    </source>
</evidence>
<sequence>MKGTRAMKLGSRIIALALGLSLPSCTFIIDRSAEQCSTDSDCSSFPGTVCSAEKVCSEPACSTHQQCVEQLGPYHACKVADGVCIDMRSPECTVVEGDYAKEDAILFGVVVPTEGEAAEKGRLITNAVRLALREIGQTANGLPPAPGKSARRPLAFVGCNDDSDADTAVTAAKHLVSLGVPAIVGAAFSGITIKMATEATIPGGTLVISPSSTSVAITDLADDGLVWRTAPSDIYQAEALTLYAQTIQDSVRQQLSMQAGDKLRFAIVHKGDAYGSGLGRAVEIALQLNDAPALAVSNNGFYQRFDYGDPDNAAQNPPKYAAAIQAMLDMEPHIIFAFGTRESVLDVMAPIEAGWQSVSYRPRYVLSDGGVIPQLWSSVVKDDAQLRRRITGTIPGTTNPRFNVFRGAYNTQFQDGTSPDVFGAAGAYDAAYLLAYSTVASGAAQPTGHELASGLAKMVPPGQLVNAGVDSLSTTFSLLGRGESIDFNGASGPLDFNVETGEAPSDIQIWCMPANANGVAQSNVFSGMYLSATSGSLTGTIGAVCD</sequence>
<reference evidence="5 6" key="1">
    <citation type="submission" date="2015-07" db="EMBL/GenBank/DDBJ databases">
        <title>Genome analysis of myxobacterium Chondromyces crocatus Cm c5 reveals a high potential for natural compound synthesis and the genetic basis for the loss of fruiting body formation.</title>
        <authorList>
            <person name="Zaburannyi N."/>
            <person name="Bunk B."/>
            <person name="Maier J."/>
            <person name="Overmann J."/>
            <person name="Mueller R."/>
        </authorList>
    </citation>
    <scope>NUCLEOTIDE SEQUENCE [LARGE SCALE GENOMIC DNA]</scope>
    <source>
        <strain evidence="5 6">Cm c5</strain>
    </source>
</reference>
<keyword evidence="6" id="KW-1185">Reference proteome</keyword>
<dbReference type="InterPro" id="IPR051010">
    <property type="entry name" value="BCAA_transport"/>
</dbReference>
<dbReference type="PANTHER" id="PTHR30483:SF6">
    <property type="entry name" value="PERIPLASMIC BINDING PROTEIN OF ABC TRANSPORTER FOR NATURAL AMINO ACIDS"/>
    <property type="match status" value="1"/>
</dbReference>
<dbReference type="STRING" id="52.CMC5_056200"/>
<evidence type="ECO:0000256" key="1">
    <source>
        <dbReference type="ARBA" id="ARBA00010062"/>
    </source>
</evidence>
<dbReference type="OrthoDB" id="7337537at2"/>
<evidence type="ECO:0000313" key="5">
    <source>
        <dbReference type="EMBL" id="AKT41420.1"/>
    </source>
</evidence>
<feature type="chain" id="PRO_5005459604" description="Leucine-binding protein domain-containing protein" evidence="3">
    <location>
        <begin position="27"/>
        <end position="546"/>
    </location>
</feature>
<dbReference type="InterPro" id="IPR028081">
    <property type="entry name" value="Leu-bd"/>
</dbReference>
<organism evidence="5 6">
    <name type="scientific">Chondromyces crocatus</name>
    <dbReference type="NCBI Taxonomy" id="52"/>
    <lineage>
        <taxon>Bacteria</taxon>
        <taxon>Pseudomonadati</taxon>
        <taxon>Myxococcota</taxon>
        <taxon>Polyangia</taxon>
        <taxon>Polyangiales</taxon>
        <taxon>Polyangiaceae</taxon>
        <taxon>Chondromyces</taxon>
    </lineage>
</organism>
<dbReference type="Proteomes" id="UP000067626">
    <property type="component" value="Chromosome"/>
</dbReference>
<evidence type="ECO:0000256" key="2">
    <source>
        <dbReference type="ARBA" id="ARBA00022729"/>
    </source>
</evidence>
<dbReference type="Pfam" id="PF13458">
    <property type="entry name" value="Peripla_BP_6"/>
    <property type="match status" value="1"/>
</dbReference>
<dbReference type="EMBL" id="CP012159">
    <property type="protein sequence ID" value="AKT41420.1"/>
    <property type="molecule type" value="Genomic_DNA"/>
</dbReference>
<feature type="signal peptide" evidence="3">
    <location>
        <begin position="1"/>
        <end position="26"/>
    </location>
</feature>
<name>A0A0K1EKL3_CHOCO</name>
<protein>
    <recommendedName>
        <fullName evidence="4">Leucine-binding protein domain-containing protein</fullName>
    </recommendedName>
</protein>
<keyword evidence="2 3" id="KW-0732">Signal</keyword>
<feature type="domain" description="Leucine-binding protein" evidence="4">
    <location>
        <begin position="107"/>
        <end position="458"/>
    </location>
</feature>
<accession>A0A0K1EKL3</accession>
<dbReference type="AlphaFoldDB" id="A0A0K1EKL3"/>
<evidence type="ECO:0000256" key="3">
    <source>
        <dbReference type="SAM" id="SignalP"/>
    </source>
</evidence>
<dbReference type="PANTHER" id="PTHR30483">
    <property type="entry name" value="LEUCINE-SPECIFIC-BINDING PROTEIN"/>
    <property type="match status" value="1"/>
</dbReference>
<dbReference type="SUPFAM" id="SSF53822">
    <property type="entry name" value="Periplasmic binding protein-like I"/>
    <property type="match status" value="1"/>
</dbReference>
<dbReference type="Gene3D" id="3.40.50.2300">
    <property type="match status" value="2"/>
</dbReference>
<dbReference type="InterPro" id="IPR028082">
    <property type="entry name" value="Peripla_BP_I"/>
</dbReference>
<proteinExistence type="inferred from homology"/>
<evidence type="ECO:0000313" key="6">
    <source>
        <dbReference type="Proteomes" id="UP000067626"/>
    </source>
</evidence>
<dbReference type="KEGG" id="ccro:CMC5_056200"/>
<comment type="similarity">
    <text evidence="1">Belongs to the leucine-binding protein family.</text>
</comment>